<dbReference type="EMBL" id="SMKO01000267">
    <property type="protein sequence ID" value="TDC87529.1"/>
    <property type="molecule type" value="Genomic_DNA"/>
</dbReference>
<dbReference type="InterPro" id="IPR027417">
    <property type="entry name" value="P-loop_NTPase"/>
</dbReference>
<protein>
    <recommendedName>
        <fullName evidence="3">Adenylyl-sulfate kinase</fullName>
    </recommendedName>
</protein>
<dbReference type="AlphaFoldDB" id="A0A4R4UL43"/>
<evidence type="ECO:0000313" key="1">
    <source>
        <dbReference type="EMBL" id="TDC87529.1"/>
    </source>
</evidence>
<evidence type="ECO:0008006" key="3">
    <source>
        <dbReference type="Google" id="ProtNLM"/>
    </source>
</evidence>
<dbReference type="Proteomes" id="UP000295258">
    <property type="component" value="Unassembled WGS sequence"/>
</dbReference>
<evidence type="ECO:0000313" key="2">
    <source>
        <dbReference type="Proteomes" id="UP000295258"/>
    </source>
</evidence>
<sequence>MPHVAEALLITGTVGVGKTSVADAVGDVLSGAGVPNAVIDVDWLRRAWPAPPGDPFNGALTLRNLRSVAANFLAAGAQRLVLAGVIESRADRAGYAEVLGVPLTVCRLHAALPEVRERLRARHTNDPQSLAWHLDRAGELASILDAAQVEDYNVDACAGSPEQVAALVVKGWDV</sequence>
<proteinExistence type="predicted"/>
<organism evidence="1 2">
    <name type="scientific">Nonomuraea deserti</name>
    <dbReference type="NCBI Taxonomy" id="1848322"/>
    <lineage>
        <taxon>Bacteria</taxon>
        <taxon>Bacillati</taxon>
        <taxon>Actinomycetota</taxon>
        <taxon>Actinomycetes</taxon>
        <taxon>Streptosporangiales</taxon>
        <taxon>Streptosporangiaceae</taxon>
        <taxon>Nonomuraea</taxon>
    </lineage>
</organism>
<accession>A0A4R4UL43</accession>
<keyword evidence="2" id="KW-1185">Reference proteome</keyword>
<name>A0A4R4UL43_9ACTN</name>
<dbReference type="SUPFAM" id="SSF52540">
    <property type="entry name" value="P-loop containing nucleoside triphosphate hydrolases"/>
    <property type="match status" value="1"/>
</dbReference>
<dbReference type="Gene3D" id="3.40.50.300">
    <property type="entry name" value="P-loop containing nucleotide triphosphate hydrolases"/>
    <property type="match status" value="1"/>
</dbReference>
<gene>
    <name evidence="1" type="ORF">E1292_46650</name>
</gene>
<reference evidence="1 2" key="1">
    <citation type="submission" date="2019-03" db="EMBL/GenBank/DDBJ databases">
        <title>Draft genome sequences of novel Actinobacteria.</title>
        <authorList>
            <person name="Sahin N."/>
            <person name="Ay H."/>
            <person name="Saygin H."/>
        </authorList>
    </citation>
    <scope>NUCLEOTIDE SEQUENCE [LARGE SCALE GENOMIC DNA]</scope>
    <source>
        <strain evidence="1 2">KC310</strain>
    </source>
</reference>
<comment type="caution">
    <text evidence="1">The sequence shown here is derived from an EMBL/GenBank/DDBJ whole genome shotgun (WGS) entry which is preliminary data.</text>
</comment>